<dbReference type="SUPFAM" id="SSF46626">
    <property type="entry name" value="Cytochrome c"/>
    <property type="match status" value="1"/>
</dbReference>
<gene>
    <name evidence="13" type="ORF">DK847_00825</name>
</gene>
<dbReference type="InterPro" id="IPR036909">
    <property type="entry name" value="Cyt_c-like_dom_sf"/>
</dbReference>
<evidence type="ECO:0000313" key="14">
    <source>
        <dbReference type="Proteomes" id="UP000248795"/>
    </source>
</evidence>
<feature type="binding site" description="covalent" evidence="9">
    <location>
        <position position="64"/>
    </location>
    <ligand>
        <name>heme c</name>
        <dbReference type="ChEBI" id="CHEBI:61717"/>
    </ligand>
</feature>
<evidence type="ECO:0000256" key="8">
    <source>
        <dbReference type="ARBA" id="ARBA00023136"/>
    </source>
</evidence>
<dbReference type="GO" id="GO:0020037">
    <property type="term" value="F:heme binding"/>
    <property type="evidence" value="ECO:0007669"/>
    <property type="project" value="InterPro"/>
</dbReference>
<keyword evidence="6 10" id="KW-1133">Transmembrane helix</keyword>
<evidence type="ECO:0000256" key="6">
    <source>
        <dbReference type="ARBA" id="ARBA00022989"/>
    </source>
</evidence>
<dbReference type="Gene3D" id="1.10.760.10">
    <property type="entry name" value="Cytochrome c-like domain"/>
    <property type="match status" value="1"/>
</dbReference>
<proteinExistence type="predicted"/>
<evidence type="ECO:0000256" key="9">
    <source>
        <dbReference type="PIRSR" id="PIRSR602326-1"/>
    </source>
</evidence>
<dbReference type="GO" id="GO:0009055">
    <property type="term" value="F:electron transfer activity"/>
    <property type="evidence" value="ECO:0007669"/>
    <property type="project" value="InterPro"/>
</dbReference>
<name>A0A2W2BZM5_9HYPH</name>
<evidence type="ECO:0000256" key="1">
    <source>
        <dbReference type="ARBA" id="ARBA00004370"/>
    </source>
</evidence>
<dbReference type="InterPro" id="IPR009056">
    <property type="entry name" value="Cyt_c-like_dom"/>
</dbReference>
<dbReference type="PROSITE" id="PS51007">
    <property type="entry name" value="CYTC"/>
    <property type="match status" value="1"/>
</dbReference>
<sequence length="276" mass="30592">MTLLKTLAIAAMGLALSFGAAQAAEGQTPAKGISYSFEGPFGTFDRAQLQRGYKVYKEVCSNCHSMHYVSFRNLSQPGGPEFSDEQVKAVAAGYTMQDGPNDQGEMFERTGLPSDRFPSPFPNEQAARVANGGAYPPDLSLITKYRPGWYGTFNQLFNGIGGPQYVYSVLTGYVPDEQVPEELKKEQPEGKHYNPYFANGHWIGMPPPLTDDQVTYDDGTKATVDQMARDVSAFLAWTAEPKMEERKRTGFMVMIFLGILALLLYLVKKKVWADVH</sequence>
<feature type="transmembrane region" description="Helical" evidence="10">
    <location>
        <begin position="249"/>
        <end position="267"/>
    </location>
</feature>
<dbReference type="Gene3D" id="1.20.5.100">
    <property type="entry name" value="Cytochrome c1, transmembrane anchor, C-terminal"/>
    <property type="match status" value="1"/>
</dbReference>
<protein>
    <recommendedName>
        <fullName evidence="2">Cytochrome c1</fullName>
    </recommendedName>
</protein>
<dbReference type="PANTHER" id="PTHR10266">
    <property type="entry name" value="CYTOCHROME C1"/>
    <property type="match status" value="1"/>
</dbReference>
<comment type="caution">
    <text evidence="13">The sequence shown here is derived from an EMBL/GenBank/DDBJ whole genome shotgun (WGS) entry which is preliminary data.</text>
</comment>
<keyword evidence="4 10" id="KW-0812">Transmembrane</keyword>
<dbReference type="PRINTS" id="PR00603">
    <property type="entry name" value="CYTOCHROMEC1"/>
</dbReference>
<keyword evidence="5 9" id="KW-0479">Metal-binding</keyword>
<dbReference type="EMBL" id="QKVK01000001">
    <property type="protein sequence ID" value="PZF78966.1"/>
    <property type="molecule type" value="Genomic_DNA"/>
</dbReference>
<dbReference type="FunFam" id="1.10.760.10:FF:000011">
    <property type="entry name" value="Cytochrome c1, putative"/>
    <property type="match status" value="1"/>
</dbReference>
<accession>A0A2W2BZM5</accession>
<comment type="subcellular location">
    <subcellularLocation>
        <location evidence="1">Membrane</location>
    </subcellularLocation>
</comment>
<dbReference type="RefSeq" id="WP_111196295.1">
    <property type="nucleotide sequence ID" value="NZ_QKVK01000001.1"/>
</dbReference>
<feature type="signal peptide" evidence="11">
    <location>
        <begin position="1"/>
        <end position="23"/>
    </location>
</feature>
<dbReference type="InterPro" id="IPR002326">
    <property type="entry name" value="Cyt_c1"/>
</dbReference>
<evidence type="ECO:0000256" key="10">
    <source>
        <dbReference type="SAM" id="Phobius"/>
    </source>
</evidence>
<organism evidence="13 14">
    <name type="scientific">Aestuariivirga litoralis</name>
    <dbReference type="NCBI Taxonomy" id="2650924"/>
    <lineage>
        <taxon>Bacteria</taxon>
        <taxon>Pseudomonadati</taxon>
        <taxon>Pseudomonadota</taxon>
        <taxon>Alphaproteobacteria</taxon>
        <taxon>Hyphomicrobiales</taxon>
        <taxon>Aestuariivirgaceae</taxon>
        <taxon>Aestuariivirga</taxon>
    </lineage>
</organism>
<dbReference type="Proteomes" id="UP000248795">
    <property type="component" value="Unassembled WGS sequence"/>
</dbReference>
<keyword evidence="3 9" id="KW-0349">Heme</keyword>
<comment type="cofactor">
    <cofactor evidence="9">
        <name>heme c</name>
        <dbReference type="ChEBI" id="CHEBI:61717"/>
    </cofactor>
    <text evidence="9">Binds 1 heme c group covalently per subunit.</text>
</comment>
<keyword evidence="11" id="KW-0732">Signal</keyword>
<dbReference type="PANTHER" id="PTHR10266:SF3">
    <property type="entry name" value="CYTOCHROME C1, HEME PROTEIN, MITOCHONDRIAL"/>
    <property type="match status" value="1"/>
</dbReference>
<dbReference type="Pfam" id="PF02167">
    <property type="entry name" value="Cytochrom_C1"/>
    <property type="match status" value="1"/>
</dbReference>
<evidence type="ECO:0000256" key="3">
    <source>
        <dbReference type="ARBA" id="ARBA00022617"/>
    </source>
</evidence>
<feature type="binding site" description="covalent" evidence="9">
    <location>
        <position position="205"/>
    </location>
    <ligand>
        <name>heme c</name>
        <dbReference type="ChEBI" id="CHEBI:61717"/>
    </ligand>
</feature>
<feature type="binding site" description="covalent" evidence="9">
    <location>
        <position position="60"/>
    </location>
    <ligand>
        <name>heme c</name>
        <dbReference type="ChEBI" id="CHEBI:61717"/>
    </ligand>
</feature>
<evidence type="ECO:0000256" key="2">
    <source>
        <dbReference type="ARBA" id="ARBA00016165"/>
    </source>
</evidence>
<feature type="chain" id="PRO_5015899914" description="Cytochrome c1" evidence="11">
    <location>
        <begin position="24"/>
        <end position="276"/>
    </location>
</feature>
<evidence type="ECO:0000256" key="7">
    <source>
        <dbReference type="ARBA" id="ARBA00023004"/>
    </source>
</evidence>
<keyword evidence="7 9" id="KW-0408">Iron</keyword>
<evidence type="ECO:0000256" key="11">
    <source>
        <dbReference type="SAM" id="SignalP"/>
    </source>
</evidence>
<keyword evidence="8 10" id="KW-0472">Membrane</keyword>
<evidence type="ECO:0000313" key="13">
    <source>
        <dbReference type="EMBL" id="PZF78966.1"/>
    </source>
</evidence>
<dbReference type="GO" id="GO:0046872">
    <property type="term" value="F:metal ion binding"/>
    <property type="evidence" value="ECO:0007669"/>
    <property type="project" value="UniProtKB-KW"/>
</dbReference>
<reference evidence="14" key="1">
    <citation type="submission" date="2018-06" db="EMBL/GenBank/DDBJ databases">
        <title>Aestuariibacter litoralis strain KCTC 52945T.</title>
        <authorList>
            <person name="Li X."/>
            <person name="Salam N."/>
            <person name="Li J.-L."/>
            <person name="Chen Y.-M."/>
            <person name="Yang Z.-W."/>
            <person name="Zhang L.-Y."/>
            <person name="Han M.-X."/>
            <person name="Xiao M."/>
            <person name="Li W.-J."/>
        </authorList>
    </citation>
    <scope>NUCLEOTIDE SEQUENCE [LARGE SCALE GENOMIC DNA]</scope>
    <source>
        <strain evidence="14">KCTC 52945</strain>
    </source>
</reference>
<feature type="binding site" description="covalent" evidence="9">
    <location>
        <position position="63"/>
    </location>
    <ligand>
        <name>heme c</name>
        <dbReference type="ChEBI" id="CHEBI:61717"/>
    </ligand>
</feature>
<evidence type="ECO:0000259" key="12">
    <source>
        <dbReference type="PROSITE" id="PS51007"/>
    </source>
</evidence>
<feature type="domain" description="Cytochrome c" evidence="12">
    <location>
        <begin position="47"/>
        <end position="150"/>
    </location>
</feature>
<keyword evidence="14" id="KW-1185">Reference proteome</keyword>
<evidence type="ECO:0000256" key="5">
    <source>
        <dbReference type="ARBA" id="ARBA00022723"/>
    </source>
</evidence>
<dbReference type="GO" id="GO:0016020">
    <property type="term" value="C:membrane"/>
    <property type="evidence" value="ECO:0007669"/>
    <property type="project" value="UniProtKB-SubCell"/>
</dbReference>
<evidence type="ECO:0000256" key="4">
    <source>
        <dbReference type="ARBA" id="ARBA00022692"/>
    </source>
</evidence>
<dbReference type="AlphaFoldDB" id="A0A2W2BZM5"/>